<dbReference type="NCBIfam" id="TIGR00023">
    <property type="entry name" value="glycerol-3-phosphate 1-O-acyltransferase PlsY"/>
    <property type="match status" value="1"/>
</dbReference>
<evidence type="ECO:0000256" key="9">
    <source>
        <dbReference type="ARBA" id="ARBA00023264"/>
    </source>
</evidence>
<keyword evidence="8 10" id="KW-0594">Phospholipid biosynthesis</keyword>
<gene>
    <name evidence="10 11" type="primary">plsY</name>
    <name evidence="11" type="ORF">WMO25_00815</name>
</gene>
<keyword evidence="6 10" id="KW-0443">Lipid metabolism</keyword>
<dbReference type="GO" id="GO:0004366">
    <property type="term" value="F:glycerol-3-phosphate O-acyltransferase activity"/>
    <property type="evidence" value="ECO:0007669"/>
    <property type="project" value="UniProtKB-EC"/>
</dbReference>
<comment type="function">
    <text evidence="10">Catalyzes the transfer of an acyl group from acyl-phosphate (acyl-PO(4)) to glycerol-3-phosphate (G3P) to form lysophosphatidic acid (LPA). This enzyme utilizes acyl-phosphate as fatty acyl donor, but not acyl-CoA or acyl-ACP.</text>
</comment>
<evidence type="ECO:0000256" key="3">
    <source>
        <dbReference type="ARBA" id="ARBA00022679"/>
    </source>
</evidence>
<proteinExistence type="inferred from homology"/>
<comment type="subunit">
    <text evidence="10">Probably interacts with PlsX.</text>
</comment>
<keyword evidence="11" id="KW-0012">Acyltransferase</keyword>
<dbReference type="PANTHER" id="PTHR30309:SF0">
    <property type="entry name" value="GLYCEROL-3-PHOSPHATE ACYLTRANSFERASE-RELATED"/>
    <property type="match status" value="1"/>
</dbReference>
<keyword evidence="12" id="KW-1185">Reference proteome</keyword>
<keyword evidence="1 10" id="KW-1003">Cell membrane</keyword>
<keyword evidence="2 10" id="KW-0444">Lipid biosynthesis</keyword>
<dbReference type="Pfam" id="PF02660">
    <property type="entry name" value="G3P_acyltransf"/>
    <property type="match status" value="1"/>
</dbReference>
<dbReference type="RefSeq" id="WP_215689417.1">
    <property type="nucleotide sequence ID" value="NZ_JBBMEK010000005.1"/>
</dbReference>
<comment type="similarity">
    <text evidence="10">Belongs to the PlsY family.</text>
</comment>
<dbReference type="EMBL" id="JBBMEK010000005">
    <property type="protein sequence ID" value="MEQ2363632.1"/>
    <property type="molecule type" value="Genomic_DNA"/>
</dbReference>
<evidence type="ECO:0000256" key="6">
    <source>
        <dbReference type="ARBA" id="ARBA00023098"/>
    </source>
</evidence>
<evidence type="ECO:0000256" key="5">
    <source>
        <dbReference type="ARBA" id="ARBA00022989"/>
    </source>
</evidence>
<keyword evidence="5 10" id="KW-1133">Transmembrane helix</keyword>
<evidence type="ECO:0000313" key="12">
    <source>
        <dbReference type="Proteomes" id="UP001469749"/>
    </source>
</evidence>
<evidence type="ECO:0000256" key="1">
    <source>
        <dbReference type="ARBA" id="ARBA00022475"/>
    </source>
</evidence>
<dbReference type="Proteomes" id="UP001469749">
    <property type="component" value="Unassembled WGS sequence"/>
</dbReference>
<evidence type="ECO:0000256" key="4">
    <source>
        <dbReference type="ARBA" id="ARBA00022692"/>
    </source>
</evidence>
<name>A0ABV1B0Z7_9FIRM</name>
<dbReference type="EC" id="2.3.1.275" evidence="10"/>
<comment type="pathway">
    <text evidence="10">Lipid metabolism; phospholipid metabolism.</text>
</comment>
<dbReference type="PANTHER" id="PTHR30309">
    <property type="entry name" value="INNER MEMBRANE PROTEIN YGIH"/>
    <property type="match status" value="1"/>
</dbReference>
<evidence type="ECO:0000256" key="2">
    <source>
        <dbReference type="ARBA" id="ARBA00022516"/>
    </source>
</evidence>
<reference evidence="11 12" key="1">
    <citation type="submission" date="2024-03" db="EMBL/GenBank/DDBJ databases">
        <title>Human intestinal bacterial collection.</title>
        <authorList>
            <person name="Pauvert C."/>
            <person name="Hitch T.C.A."/>
            <person name="Clavel T."/>
        </authorList>
    </citation>
    <scope>NUCLEOTIDE SEQUENCE [LARGE SCALE GENOMIC DNA]</scope>
    <source>
        <strain evidence="11 12">CLA-AA-H190</strain>
    </source>
</reference>
<protein>
    <recommendedName>
        <fullName evidence="10">Glycerol-3-phosphate acyltransferase</fullName>
    </recommendedName>
    <alternativeName>
        <fullName evidence="10">Acyl-PO4 G3P acyltransferase</fullName>
    </alternativeName>
    <alternativeName>
        <fullName evidence="10">Acyl-phosphate--glycerol-3-phosphate acyltransferase</fullName>
    </alternativeName>
    <alternativeName>
        <fullName evidence="10">G3P acyltransferase</fullName>
        <shortName evidence="10">GPAT</shortName>
        <ecNumber evidence="10">2.3.1.275</ecNumber>
    </alternativeName>
    <alternativeName>
        <fullName evidence="10">Lysophosphatidic acid synthase</fullName>
        <shortName evidence="10">LPA synthase</shortName>
    </alternativeName>
</protein>
<evidence type="ECO:0000313" key="11">
    <source>
        <dbReference type="EMBL" id="MEQ2363632.1"/>
    </source>
</evidence>
<keyword evidence="9 10" id="KW-1208">Phospholipid metabolism</keyword>
<dbReference type="SMART" id="SM01207">
    <property type="entry name" value="G3P_acyltransf"/>
    <property type="match status" value="1"/>
</dbReference>
<sequence length="206" mass="22848">MAIKVIICLVLGYIFGCFQTGYFYGKLFKGIDVRNYGSGNAGTTNTLRTLGKPAGYIVFLGDALKAVFAVWIVRYLLFPGLGDVTKILETVTALGVVIGHNYPFYMHFKGGKGIAATGGFMFALDVRIALIAAIVFAVVFFTTRYVSVGSLTITALFPILMLIFYPGQWVVFGLSLIFTALAWWRHRANIKRLMNGTENKFEKKKR</sequence>
<comment type="subcellular location">
    <subcellularLocation>
        <location evidence="10">Cell membrane</location>
        <topology evidence="10">Multi-pass membrane protein</topology>
    </subcellularLocation>
</comment>
<feature type="transmembrane region" description="Helical" evidence="10">
    <location>
        <begin position="128"/>
        <end position="147"/>
    </location>
</feature>
<comment type="caution">
    <text evidence="11">The sequence shown here is derived from an EMBL/GenBank/DDBJ whole genome shotgun (WGS) entry which is preliminary data.</text>
</comment>
<accession>A0ABV1B0Z7</accession>
<comment type="catalytic activity">
    <reaction evidence="10">
        <text>an acyl phosphate + sn-glycerol 3-phosphate = a 1-acyl-sn-glycero-3-phosphate + phosphate</text>
        <dbReference type="Rhea" id="RHEA:34075"/>
        <dbReference type="ChEBI" id="CHEBI:43474"/>
        <dbReference type="ChEBI" id="CHEBI:57597"/>
        <dbReference type="ChEBI" id="CHEBI:57970"/>
        <dbReference type="ChEBI" id="CHEBI:59918"/>
        <dbReference type="EC" id="2.3.1.275"/>
    </reaction>
</comment>
<keyword evidence="7 10" id="KW-0472">Membrane</keyword>
<feature type="transmembrane region" description="Helical" evidence="10">
    <location>
        <begin position="54"/>
        <end position="77"/>
    </location>
</feature>
<evidence type="ECO:0000256" key="7">
    <source>
        <dbReference type="ARBA" id="ARBA00023136"/>
    </source>
</evidence>
<feature type="transmembrane region" description="Helical" evidence="10">
    <location>
        <begin position="159"/>
        <end position="184"/>
    </location>
</feature>
<dbReference type="HAMAP" id="MF_01043">
    <property type="entry name" value="PlsY"/>
    <property type="match status" value="1"/>
</dbReference>
<feature type="transmembrane region" description="Helical" evidence="10">
    <location>
        <begin position="5"/>
        <end position="24"/>
    </location>
</feature>
<evidence type="ECO:0000256" key="8">
    <source>
        <dbReference type="ARBA" id="ARBA00023209"/>
    </source>
</evidence>
<organism evidence="11 12">
    <name type="scientific">Coprococcus intestinihominis</name>
    <dbReference type="NCBI Taxonomy" id="3133154"/>
    <lineage>
        <taxon>Bacteria</taxon>
        <taxon>Bacillati</taxon>
        <taxon>Bacillota</taxon>
        <taxon>Clostridia</taxon>
        <taxon>Lachnospirales</taxon>
        <taxon>Lachnospiraceae</taxon>
        <taxon>Coprococcus</taxon>
    </lineage>
</organism>
<dbReference type="InterPro" id="IPR003811">
    <property type="entry name" value="G3P_acylTferase_PlsY"/>
</dbReference>
<keyword evidence="3 10" id="KW-0808">Transferase</keyword>
<evidence type="ECO:0000256" key="10">
    <source>
        <dbReference type="HAMAP-Rule" id="MF_01043"/>
    </source>
</evidence>
<keyword evidence="4 10" id="KW-0812">Transmembrane</keyword>